<name>A0AAE3W7C4_9ACTN</name>
<dbReference type="AlphaFoldDB" id="A0AAE3W7C4"/>
<dbReference type="Proteomes" id="UP001240236">
    <property type="component" value="Unassembled WGS sequence"/>
</dbReference>
<sequence length="123" mass="13073">MTHVRPFLEEVVLDAVAASLRARGQRVIRLDASGWTADDDLYRELGAALDLPAGFRHDLDGLSGCLAEVTAPNGLAVAFVGYDNFSAARPDTARAALEIIDDWCVAAAARGQHVSCLVQPPIS</sequence>
<dbReference type="Pfam" id="PF01337">
    <property type="entry name" value="Barstar"/>
    <property type="match status" value="1"/>
</dbReference>
<protein>
    <submittedName>
        <fullName evidence="3">RNAse (Barnase) inhibitor barstar</fullName>
    </submittedName>
</protein>
<proteinExistence type="inferred from homology"/>
<evidence type="ECO:0000313" key="4">
    <source>
        <dbReference type="Proteomes" id="UP001240236"/>
    </source>
</evidence>
<accession>A0AAE3W7C4</accession>
<keyword evidence="4" id="KW-1185">Reference proteome</keyword>
<feature type="domain" description="Barstar (barnase inhibitor)" evidence="2">
    <location>
        <begin position="26"/>
        <end position="118"/>
    </location>
</feature>
<evidence type="ECO:0000313" key="3">
    <source>
        <dbReference type="EMBL" id="MDQ0370632.1"/>
    </source>
</evidence>
<dbReference type="InterPro" id="IPR000468">
    <property type="entry name" value="Barstar"/>
</dbReference>
<dbReference type="SUPFAM" id="SSF52038">
    <property type="entry name" value="Barstar-related"/>
    <property type="match status" value="1"/>
</dbReference>
<evidence type="ECO:0000259" key="2">
    <source>
        <dbReference type="Pfam" id="PF01337"/>
    </source>
</evidence>
<dbReference type="InterPro" id="IPR035905">
    <property type="entry name" value="Barstar-like_sf"/>
</dbReference>
<dbReference type="Gene3D" id="3.30.370.10">
    <property type="entry name" value="Barstar-like"/>
    <property type="match status" value="1"/>
</dbReference>
<reference evidence="3 4" key="1">
    <citation type="submission" date="2023-07" db="EMBL/GenBank/DDBJ databases">
        <title>Sequencing the genomes of 1000 actinobacteria strains.</title>
        <authorList>
            <person name="Klenk H.-P."/>
        </authorList>
    </citation>
    <scope>NUCLEOTIDE SEQUENCE [LARGE SCALE GENOMIC DNA]</scope>
    <source>
        <strain evidence="3 4">DSM 44709</strain>
    </source>
</reference>
<evidence type="ECO:0000256" key="1">
    <source>
        <dbReference type="ARBA" id="ARBA00006845"/>
    </source>
</evidence>
<gene>
    <name evidence="3" type="ORF">J2S42_007301</name>
</gene>
<comment type="caution">
    <text evidence="3">The sequence shown here is derived from an EMBL/GenBank/DDBJ whole genome shotgun (WGS) entry which is preliminary data.</text>
</comment>
<comment type="similarity">
    <text evidence="1">Belongs to the barstar family.</text>
</comment>
<dbReference type="RefSeq" id="WP_307246745.1">
    <property type="nucleotide sequence ID" value="NZ_JAUSUZ010000001.1"/>
</dbReference>
<dbReference type="EMBL" id="JAUSUZ010000001">
    <property type="protein sequence ID" value="MDQ0370632.1"/>
    <property type="molecule type" value="Genomic_DNA"/>
</dbReference>
<organism evidence="3 4">
    <name type="scientific">Catenuloplanes indicus</name>
    <dbReference type="NCBI Taxonomy" id="137267"/>
    <lineage>
        <taxon>Bacteria</taxon>
        <taxon>Bacillati</taxon>
        <taxon>Actinomycetota</taxon>
        <taxon>Actinomycetes</taxon>
        <taxon>Micromonosporales</taxon>
        <taxon>Micromonosporaceae</taxon>
        <taxon>Catenuloplanes</taxon>
    </lineage>
</organism>